<dbReference type="PRINTS" id="PR00778">
    <property type="entry name" value="HTHARSR"/>
</dbReference>
<proteinExistence type="predicted"/>
<reference evidence="2 3" key="2">
    <citation type="journal article" date="2014" name="PLoS ONE">
        <title>Evolution of mitochondria reconstructed from the energy metabolism of living bacteria.</title>
        <authorList>
            <person name="Degli Esposti M."/>
            <person name="Chouaia B."/>
            <person name="Comandatore F."/>
            <person name="Crotti E."/>
            <person name="Sassera D."/>
            <person name="Lievens P.M."/>
            <person name="Daffonchio D."/>
            <person name="Bandi C."/>
        </authorList>
    </citation>
    <scope>NUCLEOTIDE SEQUENCE [LARGE SCALE GENOMIC DNA]</scope>
    <source>
        <strain evidence="2 3">SF2.1</strain>
    </source>
</reference>
<dbReference type="PROSITE" id="PS50987">
    <property type="entry name" value="HTH_ARSR_2"/>
    <property type="match status" value="1"/>
</dbReference>
<dbReference type="SUPFAM" id="SSF46785">
    <property type="entry name" value="Winged helix' DNA-binding domain"/>
    <property type="match status" value="1"/>
</dbReference>
<dbReference type="CDD" id="cd00090">
    <property type="entry name" value="HTH_ARSR"/>
    <property type="match status" value="1"/>
</dbReference>
<feature type="domain" description="HTH arsR-type" evidence="1">
    <location>
        <begin position="25"/>
        <end position="117"/>
    </location>
</feature>
<dbReference type="eggNOG" id="COG0640">
    <property type="taxonomic scope" value="Bacteria"/>
</dbReference>
<dbReference type="InterPro" id="IPR036388">
    <property type="entry name" value="WH-like_DNA-bd_sf"/>
</dbReference>
<dbReference type="InterPro" id="IPR001845">
    <property type="entry name" value="HTH_ArsR_DNA-bd_dom"/>
</dbReference>
<dbReference type="EMBL" id="CBLX010000007">
    <property type="protein sequence ID" value="CDG38968.1"/>
    <property type="molecule type" value="Genomic_DNA"/>
</dbReference>
<dbReference type="InterPro" id="IPR011991">
    <property type="entry name" value="ArsR-like_HTH"/>
</dbReference>
<sequence>MRRRDDNPSPPVFWNRTAQMPDYDHPPVESLTLLGVLRGLADPIRLEIVQHLGSVPEASCAALLGDRPRSSMSHHFQVLRESGLLHTRIQGVQHFNSLRRDDLDARFPGLMQAVLAE</sequence>
<reference evidence="2 3" key="1">
    <citation type="journal article" date="2014" name="Genome Biol. Evol.">
        <title>Acetic acid bacteria genomes reveal functional traits for adaptation to life in insect guts.</title>
        <authorList>
            <person name="Chouaia B."/>
            <person name="Gaiarsa S."/>
            <person name="Crotti E."/>
            <person name="Comandatore F."/>
            <person name="Degli Esposti M."/>
            <person name="Ricci I."/>
            <person name="Alma A."/>
            <person name="Favia G."/>
            <person name="Bandi C."/>
            <person name="Daffonchio D."/>
        </authorList>
    </citation>
    <scope>NUCLEOTIDE SEQUENCE [LARGE SCALE GENOMIC DNA]</scope>
    <source>
        <strain evidence="2 3">SF2.1</strain>
    </source>
</reference>
<dbReference type="SMART" id="SM00418">
    <property type="entry name" value="HTH_ARSR"/>
    <property type="match status" value="1"/>
</dbReference>
<dbReference type="Gene3D" id="1.10.10.10">
    <property type="entry name" value="Winged helix-like DNA-binding domain superfamily/Winged helix DNA-binding domain"/>
    <property type="match status" value="1"/>
</dbReference>
<evidence type="ECO:0000313" key="2">
    <source>
        <dbReference type="EMBL" id="CDG38968.1"/>
    </source>
</evidence>
<organism evidence="2 3">
    <name type="scientific">Asaia bogorensis</name>
    <dbReference type="NCBI Taxonomy" id="91915"/>
    <lineage>
        <taxon>Bacteria</taxon>
        <taxon>Pseudomonadati</taxon>
        <taxon>Pseudomonadota</taxon>
        <taxon>Alphaproteobacteria</taxon>
        <taxon>Acetobacterales</taxon>
        <taxon>Acetobacteraceae</taxon>
        <taxon>Asaia</taxon>
    </lineage>
</organism>
<gene>
    <name evidence="2" type="ORF">ASAP_0923</name>
</gene>
<dbReference type="InterPro" id="IPR036390">
    <property type="entry name" value="WH_DNA-bd_sf"/>
</dbReference>
<protein>
    <submittedName>
        <fullName evidence="2">Transcriptional regulator, ArsR family</fullName>
    </submittedName>
</protein>
<dbReference type="AlphaFoldDB" id="A0A060QE42"/>
<name>A0A060QE42_9PROT</name>
<evidence type="ECO:0000313" key="3">
    <source>
        <dbReference type="Proteomes" id="UP000027583"/>
    </source>
</evidence>
<comment type="caution">
    <text evidence="2">The sequence shown here is derived from an EMBL/GenBank/DDBJ whole genome shotgun (WGS) entry which is preliminary data.</text>
</comment>
<dbReference type="Proteomes" id="UP000027583">
    <property type="component" value="Unassembled WGS sequence"/>
</dbReference>
<evidence type="ECO:0000259" key="1">
    <source>
        <dbReference type="PROSITE" id="PS50987"/>
    </source>
</evidence>
<dbReference type="GO" id="GO:0003700">
    <property type="term" value="F:DNA-binding transcription factor activity"/>
    <property type="evidence" value="ECO:0007669"/>
    <property type="project" value="InterPro"/>
</dbReference>
<dbReference type="Pfam" id="PF12840">
    <property type="entry name" value="HTH_20"/>
    <property type="match status" value="1"/>
</dbReference>
<accession>A0A060QE42</accession>